<accession>A0ABS6CZ17</accession>
<dbReference type="InterPro" id="IPR050984">
    <property type="entry name" value="Gfo/Idh/MocA_domain"/>
</dbReference>
<evidence type="ECO:0000259" key="3">
    <source>
        <dbReference type="Pfam" id="PF22725"/>
    </source>
</evidence>
<dbReference type="RefSeq" id="WP_216238230.1">
    <property type="nucleotide sequence ID" value="NZ_JABACJ020000001.1"/>
</dbReference>
<feature type="domain" description="Gfo/Idh/MocA-like oxidoreductase N-terminal" evidence="2">
    <location>
        <begin position="7"/>
        <end position="125"/>
    </location>
</feature>
<feature type="domain" description="GFO/IDH/MocA-like oxidoreductase" evidence="3">
    <location>
        <begin position="139"/>
        <end position="251"/>
    </location>
</feature>
<organism evidence="4 5">
    <name type="scientific">Faecalicatena faecalis</name>
    <dbReference type="NCBI Taxonomy" id="2726362"/>
    <lineage>
        <taxon>Bacteria</taxon>
        <taxon>Bacillati</taxon>
        <taxon>Bacillota</taxon>
        <taxon>Clostridia</taxon>
        <taxon>Lachnospirales</taxon>
        <taxon>Lachnospiraceae</taxon>
        <taxon>Faecalicatena</taxon>
    </lineage>
</organism>
<evidence type="ECO:0000259" key="2">
    <source>
        <dbReference type="Pfam" id="PF01408"/>
    </source>
</evidence>
<dbReference type="InterPro" id="IPR055170">
    <property type="entry name" value="GFO_IDH_MocA-like_dom"/>
</dbReference>
<evidence type="ECO:0000313" key="4">
    <source>
        <dbReference type="EMBL" id="MBU3874226.1"/>
    </source>
</evidence>
<evidence type="ECO:0000256" key="1">
    <source>
        <dbReference type="ARBA" id="ARBA00023002"/>
    </source>
</evidence>
<evidence type="ECO:0000313" key="5">
    <source>
        <dbReference type="Proteomes" id="UP000723714"/>
    </source>
</evidence>
<reference evidence="4 5" key="1">
    <citation type="submission" date="2021-06" db="EMBL/GenBank/DDBJ databases">
        <title>Faecalicatena sp. nov. isolated from porcine feces.</title>
        <authorList>
            <person name="Oh B.S."/>
            <person name="Lee J.H."/>
        </authorList>
    </citation>
    <scope>NUCLEOTIDE SEQUENCE [LARGE SCALE GENOMIC DNA]</scope>
    <source>
        <strain evidence="4 5">AGMB00832</strain>
    </source>
</reference>
<dbReference type="EMBL" id="JABACJ020000001">
    <property type="protein sequence ID" value="MBU3874226.1"/>
    <property type="molecule type" value="Genomic_DNA"/>
</dbReference>
<comment type="caution">
    <text evidence="4">The sequence shown here is derived from an EMBL/GenBank/DDBJ whole genome shotgun (WGS) entry which is preliminary data.</text>
</comment>
<dbReference type="InterPro" id="IPR000683">
    <property type="entry name" value="Gfo/Idh/MocA-like_OxRdtase_N"/>
</dbReference>
<name>A0ABS6CZ17_9FIRM</name>
<dbReference type="Pfam" id="PF22725">
    <property type="entry name" value="GFO_IDH_MocA_C3"/>
    <property type="match status" value="1"/>
</dbReference>
<gene>
    <name evidence="4" type="ORF">HGO97_000135</name>
</gene>
<dbReference type="PANTHER" id="PTHR22604">
    <property type="entry name" value="OXIDOREDUCTASES"/>
    <property type="match status" value="1"/>
</dbReference>
<dbReference type="Proteomes" id="UP000723714">
    <property type="component" value="Unassembled WGS sequence"/>
</dbReference>
<dbReference type="PANTHER" id="PTHR22604:SF105">
    <property type="entry name" value="TRANS-1,2-DIHYDROBENZENE-1,2-DIOL DEHYDROGENASE"/>
    <property type="match status" value="1"/>
</dbReference>
<proteinExistence type="predicted"/>
<dbReference type="Pfam" id="PF01408">
    <property type="entry name" value="GFO_IDH_MocA"/>
    <property type="match status" value="1"/>
</dbReference>
<keyword evidence="1" id="KW-0560">Oxidoreductase</keyword>
<protein>
    <submittedName>
        <fullName evidence="4">Gfo/Idh/MocA family oxidoreductase</fullName>
    </submittedName>
</protein>
<sequence length="323" mass="36569">MENRRVKWGVLGTAGIAWEQTIPGMKQAYNCELYAIAGRSTEKVKQFQDEFGFEKAYNSYDALLDDEQVEAVYIPLPNQLHKEWAVKAARKKKHILCEKPLAPTAAEVKELVQVCEQEGVLLMEAFAYLHSDATKEILDKVHDNVIGKPQFMESCFFTPSYEQENIRMRRETFGGGTYDLGCYNISLILSVFQEMPCQVRAMGGFMENGVDDFSAAYMVFPSGARASAEQGLCSPQRADRYYIYGTEGALEAPIRFNQEGAFTYLIHKNGKTETFTSSVKSNYQLETEQFGRCILEGEKPWVSNEFSVEVAEVMDQVLKEIGY</sequence>
<keyword evidence="5" id="KW-1185">Reference proteome</keyword>